<dbReference type="Pfam" id="PF05910">
    <property type="entry name" value="DUF868"/>
    <property type="match status" value="1"/>
</dbReference>
<evidence type="ECO:0000256" key="1">
    <source>
        <dbReference type="SAM" id="MobiDB-lite"/>
    </source>
</evidence>
<dbReference type="PANTHER" id="PTHR31972">
    <property type="entry name" value="EXPRESSED PROTEIN"/>
    <property type="match status" value="1"/>
</dbReference>
<name>A0AAP0DBV9_9ASTR</name>
<proteinExistence type="predicted"/>
<dbReference type="Proteomes" id="UP001408789">
    <property type="component" value="Unassembled WGS sequence"/>
</dbReference>
<dbReference type="EMBL" id="JBCNJP010000013">
    <property type="protein sequence ID" value="KAK9069677.1"/>
    <property type="molecule type" value="Genomic_DNA"/>
</dbReference>
<evidence type="ECO:0000313" key="2">
    <source>
        <dbReference type="EMBL" id="KAK9069677.1"/>
    </source>
</evidence>
<organism evidence="2 3">
    <name type="scientific">Deinandra increscens subsp. villosa</name>
    <dbReference type="NCBI Taxonomy" id="3103831"/>
    <lineage>
        <taxon>Eukaryota</taxon>
        <taxon>Viridiplantae</taxon>
        <taxon>Streptophyta</taxon>
        <taxon>Embryophyta</taxon>
        <taxon>Tracheophyta</taxon>
        <taxon>Spermatophyta</taxon>
        <taxon>Magnoliopsida</taxon>
        <taxon>eudicotyledons</taxon>
        <taxon>Gunneridae</taxon>
        <taxon>Pentapetalae</taxon>
        <taxon>asterids</taxon>
        <taxon>campanulids</taxon>
        <taxon>Asterales</taxon>
        <taxon>Asteraceae</taxon>
        <taxon>Asteroideae</taxon>
        <taxon>Heliantheae alliance</taxon>
        <taxon>Madieae</taxon>
        <taxon>Madiinae</taxon>
        <taxon>Deinandra</taxon>
    </lineage>
</organism>
<evidence type="ECO:0000313" key="3">
    <source>
        <dbReference type="Proteomes" id="UP001408789"/>
    </source>
</evidence>
<accession>A0AAP0DBV9</accession>
<gene>
    <name evidence="2" type="ORF">SSX86_011581</name>
</gene>
<comment type="caution">
    <text evidence="2">The sequence shown here is derived from an EMBL/GenBank/DDBJ whole genome shotgun (WGS) entry which is preliminary data.</text>
</comment>
<sequence length="163" mass="18200">MALTKTPKIISTLSDDTNGHRSFFSHSFPLPSSDPTTTTPPPQTPTSSSPSSPATELISAVDIHYRNNPIFTKTEGLPVEVKRLQWKFRGNYTILVDGLPVEVYWDVYSWFFGKLMGNAVFLFQTCLFAEKLWGSGQPVMSWSGSLVKDCGLGFSLVLFAWRE</sequence>
<dbReference type="AlphaFoldDB" id="A0AAP0DBV9"/>
<reference evidence="2 3" key="1">
    <citation type="submission" date="2024-04" db="EMBL/GenBank/DDBJ databases">
        <title>The reference genome of an endangered Asteraceae, Deinandra increscens subsp. villosa, native to the Central Coast of California.</title>
        <authorList>
            <person name="Guilliams M."/>
            <person name="Hasenstab-Lehman K."/>
            <person name="Meyer R."/>
            <person name="Mcevoy S."/>
        </authorList>
    </citation>
    <scope>NUCLEOTIDE SEQUENCE [LARGE SCALE GENOMIC DNA]</scope>
    <source>
        <tissue evidence="2">Leaf</tissue>
    </source>
</reference>
<protein>
    <submittedName>
        <fullName evidence="2">Uncharacterized protein</fullName>
    </submittedName>
</protein>
<dbReference type="PANTHER" id="PTHR31972:SF4">
    <property type="entry name" value="DUF868 DOMAIN-CONTAINING PROTEIN"/>
    <property type="match status" value="1"/>
</dbReference>
<feature type="compositionally biased region" description="Low complexity" evidence="1">
    <location>
        <begin position="45"/>
        <end position="54"/>
    </location>
</feature>
<dbReference type="InterPro" id="IPR008586">
    <property type="entry name" value="DUF868_pln"/>
</dbReference>
<feature type="compositionally biased region" description="Low complexity" evidence="1">
    <location>
        <begin position="28"/>
        <end position="37"/>
    </location>
</feature>
<keyword evidence="3" id="KW-1185">Reference proteome</keyword>
<feature type="region of interest" description="Disordered" evidence="1">
    <location>
        <begin position="28"/>
        <end position="54"/>
    </location>
</feature>